<gene>
    <name evidence="8" type="ORF">DLJ60_14785</name>
</gene>
<evidence type="ECO:0000256" key="6">
    <source>
        <dbReference type="ARBA" id="ARBA00047942"/>
    </source>
</evidence>
<keyword evidence="8" id="KW-0378">Hydrolase</keyword>
<dbReference type="InterPro" id="IPR029063">
    <property type="entry name" value="SAM-dependent_MTases_sf"/>
</dbReference>
<comment type="caution">
    <text evidence="8">The sequence shown here is derived from an EMBL/GenBank/DDBJ whole genome shotgun (WGS) entry which is preliminary data.</text>
</comment>
<dbReference type="CDD" id="cd02440">
    <property type="entry name" value="AdoMet_MTases"/>
    <property type="match status" value="1"/>
</dbReference>
<evidence type="ECO:0000313" key="8">
    <source>
        <dbReference type="EMBL" id="RQW92321.1"/>
    </source>
</evidence>
<evidence type="ECO:0000256" key="3">
    <source>
        <dbReference type="ARBA" id="ARBA00022603"/>
    </source>
</evidence>
<keyword evidence="5" id="KW-0949">S-adenosyl-L-methionine</keyword>
<organism evidence="8 9">
    <name type="scientific">Micromonospora chalcea</name>
    <dbReference type="NCBI Taxonomy" id="1874"/>
    <lineage>
        <taxon>Bacteria</taxon>
        <taxon>Bacillati</taxon>
        <taxon>Actinomycetota</taxon>
        <taxon>Actinomycetes</taxon>
        <taxon>Micromonosporales</taxon>
        <taxon>Micromonosporaceae</taxon>
        <taxon>Micromonospora</taxon>
    </lineage>
</organism>
<reference evidence="8 9" key="1">
    <citation type="submission" date="2018-05" db="EMBL/GenBank/DDBJ databases">
        <title>Micromonospora from Atacama Desert.</title>
        <authorList>
            <person name="Carro L."/>
            <person name="Goodfellow M."/>
            <person name="Klenk H.-P."/>
        </authorList>
    </citation>
    <scope>NUCLEOTIDE SEQUENCE [LARGE SCALE GENOMIC DNA]</scope>
    <source>
        <strain evidence="8 9">LB41</strain>
    </source>
</reference>
<keyword evidence="9" id="KW-1185">Reference proteome</keyword>
<dbReference type="PANTHER" id="PTHR33841">
    <property type="entry name" value="DNA METHYLTRANSFERASE YEEA-RELATED"/>
    <property type="match status" value="1"/>
</dbReference>
<dbReference type="Pfam" id="PF07669">
    <property type="entry name" value="Eco57I"/>
    <property type="match status" value="1"/>
</dbReference>
<evidence type="ECO:0000259" key="7">
    <source>
        <dbReference type="Pfam" id="PF07669"/>
    </source>
</evidence>
<dbReference type="PRINTS" id="PR00507">
    <property type="entry name" value="N12N6MTFRASE"/>
</dbReference>
<protein>
    <recommendedName>
        <fullName evidence="2">site-specific DNA-methyltransferase (adenine-specific)</fullName>
        <ecNumber evidence="2">2.1.1.72</ecNumber>
    </recommendedName>
</protein>
<evidence type="ECO:0000256" key="2">
    <source>
        <dbReference type="ARBA" id="ARBA00011900"/>
    </source>
</evidence>
<comment type="catalytic activity">
    <reaction evidence="6">
        <text>a 2'-deoxyadenosine in DNA + S-adenosyl-L-methionine = an N(6)-methyl-2'-deoxyadenosine in DNA + S-adenosyl-L-homocysteine + H(+)</text>
        <dbReference type="Rhea" id="RHEA:15197"/>
        <dbReference type="Rhea" id="RHEA-COMP:12418"/>
        <dbReference type="Rhea" id="RHEA-COMP:12419"/>
        <dbReference type="ChEBI" id="CHEBI:15378"/>
        <dbReference type="ChEBI" id="CHEBI:57856"/>
        <dbReference type="ChEBI" id="CHEBI:59789"/>
        <dbReference type="ChEBI" id="CHEBI:90615"/>
        <dbReference type="ChEBI" id="CHEBI:90616"/>
        <dbReference type="EC" id="2.1.1.72"/>
    </reaction>
</comment>
<feature type="domain" description="Type II methyltransferase M.TaqI-like" evidence="7">
    <location>
        <begin position="137"/>
        <end position="231"/>
    </location>
</feature>
<dbReference type="SUPFAM" id="SSF53335">
    <property type="entry name" value="S-adenosyl-L-methionine-dependent methyltransferases"/>
    <property type="match status" value="1"/>
</dbReference>
<keyword evidence="3" id="KW-0489">Methyltransferase</keyword>
<keyword evidence="8" id="KW-0540">Nuclease</keyword>
<comment type="similarity">
    <text evidence="1">Belongs to the N(4)/N(6)-methyltransferase family.</text>
</comment>
<dbReference type="PANTHER" id="PTHR33841:SF5">
    <property type="entry name" value="DNA METHYLASE (MODIFICATION METHYLASE) (METHYLTRANSFERASE)-RELATED"/>
    <property type="match status" value="1"/>
</dbReference>
<evidence type="ECO:0000256" key="5">
    <source>
        <dbReference type="ARBA" id="ARBA00022691"/>
    </source>
</evidence>
<evidence type="ECO:0000256" key="4">
    <source>
        <dbReference type="ARBA" id="ARBA00022679"/>
    </source>
</evidence>
<evidence type="ECO:0000256" key="1">
    <source>
        <dbReference type="ARBA" id="ARBA00006594"/>
    </source>
</evidence>
<dbReference type="RefSeq" id="WP_069088174.1">
    <property type="nucleotide sequence ID" value="NZ_QGTA01000189.1"/>
</dbReference>
<dbReference type="InterPro" id="IPR002052">
    <property type="entry name" value="DNA_methylase_N6_adenine_CS"/>
</dbReference>
<sequence>MVAGELTERAEARRTQALALIDPRRQAALGQFFTPQGAATLIASMPTLPAAGTLRVLDPGAGSGSLTAALVSRALEESPNLRLEVVAVEIDSAVVAQLRATLEDAAKTAKSLGRHVKTKVVVGDFVDIASRQLVPSLSKPFDLVIMNPPYRKLSAASQHRIALAKLGVDCPNLYAAFVALAAKALAPNGQLVAITPQSFTNGPHFSEFRHFILQHLTLNRIHLFKSRSTVFSDTGVLQENIVFSATRGGPEADVTILSSHGHADSPVSLRVRYDQVVLPGDTEKFIRVPSTGTDLALAQTMAKLPCRLSELKLRVSTGKVVDFRSTQYLRDDPCSDCVPLVYPGNLRSGIVEWPRGIRKPQGFLPKDLGAQKLLLPSGCYVVVKRFSAKEERKRVVAAVWDPKLNGNKPIAFENHLNVIHSDGAGLSRDLAVGLSLWLNSTFVDRAFRTFSGHTQVNATDLRSMRFPNEETLSSLGSGQPLALPEQEKIDALVAVATPTAWVECSSTAPR</sequence>
<proteinExistence type="inferred from homology"/>
<dbReference type="EMBL" id="QGTA01000189">
    <property type="protein sequence ID" value="RQW92321.1"/>
    <property type="molecule type" value="Genomic_DNA"/>
</dbReference>
<dbReference type="EC" id="2.1.1.72" evidence="2"/>
<dbReference type="PROSITE" id="PS00092">
    <property type="entry name" value="N6_MTASE"/>
    <property type="match status" value="1"/>
</dbReference>
<evidence type="ECO:0000313" key="9">
    <source>
        <dbReference type="Proteomes" id="UP000274694"/>
    </source>
</evidence>
<dbReference type="InterPro" id="IPR011639">
    <property type="entry name" value="MethylTrfase_TaqI-like_dom"/>
</dbReference>
<keyword evidence="8" id="KW-0255">Endonuclease</keyword>
<dbReference type="InterPro" id="IPR050953">
    <property type="entry name" value="N4_N6_ade-DNA_methylase"/>
</dbReference>
<name>A0ABX9Y336_MICCH</name>
<dbReference type="Proteomes" id="UP000274694">
    <property type="component" value="Unassembled WGS sequence"/>
</dbReference>
<dbReference type="Gene3D" id="3.40.50.150">
    <property type="entry name" value="Vaccinia Virus protein VP39"/>
    <property type="match status" value="1"/>
</dbReference>
<dbReference type="GO" id="GO:0004519">
    <property type="term" value="F:endonuclease activity"/>
    <property type="evidence" value="ECO:0007669"/>
    <property type="project" value="UniProtKB-KW"/>
</dbReference>
<accession>A0ABX9Y336</accession>
<keyword evidence="4" id="KW-0808">Transferase</keyword>